<feature type="chain" id="PRO_5015089700" evidence="2">
    <location>
        <begin position="21"/>
        <end position="240"/>
    </location>
</feature>
<evidence type="ECO:0000313" key="3">
    <source>
        <dbReference type="EMBL" id="EFP00513.1"/>
    </source>
</evidence>
<feature type="signal peptide" evidence="2">
    <location>
        <begin position="1"/>
        <end position="20"/>
    </location>
</feature>
<evidence type="ECO:0000256" key="1">
    <source>
        <dbReference type="SAM" id="MobiDB-lite"/>
    </source>
</evidence>
<evidence type="ECO:0000313" key="4">
    <source>
        <dbReference type="Proteomes" id="UP000008281"/>
    </source>
</evidence>
<evidence type="ECO:0000256" key="2">
    <source>
        <dbReference type="SAM" id="SignalP"/>
    </source>
</evidence>
<keyword evidence="2" id="KW-0732">Signal</keyword>
<name>E3MEL8_CAERE</name>
<organism evidence="4">
    <name type="scientific">Caenorhabditis remanei</name>
    <name type="common">Caenorhabditis vulgaris</name>
    <dbReference type="NCBI Taxonomy" id="31234"/>
    <lineage>
        <taxon>Eukaryota</taxon>
        <taxon>Metazoa</taxon>
        <taxon>Ecdysozoa</taxon>
        <taxon>Nematoda</taxon>
        <taxon>Chromadorea</taxon>
        <taxon>Rhabditida</taxon>
        <taxon>Rhabditina</taxon>
        <taxon>Rhabditomorpha</taxon>
        <taxon>Rhabditoidea</taxon>
        <taxon>Rhabditidae</taxon>
        <taxon>Peloderinae</taxon>
        <taxon>Caenorhabditis</taxon>
    </lineage>
</organism>
<proteinExistence type="predicted"/>
<keyword evidence="4" id="KW-1185">Reference proteome</keyword>
<gene>
    <name evidence="3" type="ORF">CRE_21813</name>
</gene>
<feature type="region of interest" description="Disordered" evidence="1">
    <location>
        <begin position="186"/>
        <end position="218"/>
    </location>
</feature>
<dbReference type="AlphaFoldDB" id="E3MEL8"/>
<dbReference type="RefSeq" id="XP_003105455.2">
    <property type="nucleotide sequence ID" value="XM_003105407.2"/>
</dbReference>
<dbReference type="OrthoDB" id="5908266at2759"/>
<reference evidence="3" key="1">
    <citation type="submission" date="2007-07" db="EMBL/GenBank/DDBJ databases">
        <title>PCAP assembly of the Caenorhabditis remanei genome.</title>
        <authorList>
            <consortium name="The Caenorhabditis remanei Sequencing Consortium"/>
            <person name="Wilson R.K."/>
        </authorList>
    </citation>
    <scope>NUCLEOTIDE SEQUENCE [LARGE SCALE GENOMIC DNA]</scope>
    <source>
        <strain evidence="3">PB4641</strain>
    </source>
</reference>
<dbReference type="Proteomes" id="UP000008281">
    <property type="component" value="Unassembled WGS sequence"/>
</dbReference>
<dbReference type="EMBL" id="DS268439">
    <property type="protein sequence ID" value="EFP00513.1"/>
    <property type="molecule type" value="Genomic_DNA"/>
</dbReference>
<dbReference type="Gene3D" id="3.40.33.10">
    <property type="entry name" value="CAP"/>
    <property type="match status" value="1"/>
</dbReference>
<dbReference type="GeneID" id="9816753"/>
<protein>
    <submittedName>
        <fullName evidence="3">Uncharacterized protein</fullName>
    </submittedName>
</protein>
<sequence length="240" mass="26532">MKILYITGILLVFFAQSVVPIPKDVQKMYVDYGNRARSSFAANLPVANMNELVYDESLERKFSSCQVAQKEAEFDSRVIMFQAEMAESELLFDREGAAQNLVNDNRGEALLGKKIFHSQLTSVGCVHLDKPCAYPADKSHNVPDRFKATEMCFFDGPDNAKITDNLKKGKPATQCPNGKSEKYENLCKKSSKSGTSSNSWQSETASESSDSKSETSSGSLVSPAHILIASSVFIMISFYF</sequence>
<dbReference type="CTD" id="9816753"/>
<dbReference type="KEGG" id="crq:GCK72_012144"/>
<accession>E3MEL8</accession>
<dbReference type="SUPFAM" id="SSF55797">
    <property type="entry name" value="PR-1-like"/>
    <property type="match status" value="1"/>
</dbReference>
<feature type="compositionally biased region" description="Low complexity" evidence="1">
    <location>
        <begin position="192"/>
        <end position="218"/>
    </location>
</feature>
<dbReference type="HOGENOM" id="CLU_086463_4_0_1"/>
<dbReference type="InterPro" id="IPR035940">
    <property type="entry name" value="CAP_sf"/>
</dbReference>